<comment type="caution">
    <text evidence="2">The sequence shown here is derived from an EMBL/GenBank/DDBJ whole genome shotgun (WGS) entry which is preliminary data.</text>
</comment>
<evidence type="ECO:0000256" key="1">
    <source>
        <dbReference type="SAM" id="MobiDB-lite"/>
    </source>
</evidence>
<dbReference type="EMBL" id="LAVV01011536">
    <property type="protein sequence ID" value="KNZ47673.1"/>
    <property type="molecule type" value="Genomic_DNA"/>
</dbReference>
<protein>
    <submittedName>
        <fullName evidence="2">Uncharacterized protein</fullName>
    </submittedName>
</protein>
<gene>
    <name evidence="2" type="ORF">VP01_6235g1</name>
</gene>
<reference evidence="2 3" key="1">
    <citation type="submission" date="2015-08" db="EMBL/GenBank/DDBJ databases">
        <title>Next Generation Sequencing and Analysis of the Genome of Puccinia sorghi L Schw, the Causal Agent of Maize Common Rust.</title>
        <authorList>
            <person name="Rochi L."/>
            <person name="Burguener G."/>
            <person name="Darino M."/>
            <person name="Turjanski A."/>
            <person name="Kreff E."/>
            <person name="Dieguez M.J."/>
            <person name="Sacco F."/>
        </authorList>
    </citation>
    <scope>NUCLEOTIDE SEQUENCE [LARGE SCALE GENOMIC DNA]</scope>
    <source>
        <strain evidence="2 3">RO10H11247</strain>
    </source>
</reference>
<evidence type="ECO:0000313" key="2">
    <source>
        <dbReference type="EMBL" id="KNZ47673.1"/>
    </source>
</evidence>
<feature type="compositionally biased region" description="Polar residues" evidence="1">
    <location>
        <begin position="60"/>
        <end position="69"/>
    </location>
</feature>
<evidence type="ECO:0000313" key="3">
    <source>
        <dbReference type="Proteomes" id="UP000037035"/>
    </source>
</evidence>
<sequence>AGDNPPVGKPLASPRGGYRIITDTYRVCYSILFELPYFDPISNALVEPMHNIFSLPAKAESSTDSESGSVQGGPEGSDMSGSDVDPCGCKEGETVFEGQQNNTDCIDDLLSPLQNLHFPSDSDSESSQSDLSSYESDSSNNCHLIDCESPTEMNPVGAKLFSQERYLQTLQEVNREFTLPSWIVCVPSKIGSAKGGNLKADEWVILFKIIIIPTIILILSKNSRDIFQIDVFENLLHLHASQSLLTRDFTTIPIFFHGAKPSLCASPSGLPLTVGSAPQWKEWSFESFNDSLASIPTKNHIESRDLTLITRWVTAQNLFNLLPSLCQNLPAQVSKSLLKFMTPSKIVGQFSLAMKEAVEFLGCWARCWK</sequence>
<feature type="region of interest" description="Disordered" evidence="1">
    <location>
        <begin position="57"/>
        <end position="93"/>
    </location>
</feature>
<dbReference type="Proteomes" id="UP000037035">
    <property type="component" value="Unassembled WGS sequence"/>
</dbReference>
<organism evidence="2 3">
    <name type="scientific">Puccinia sorghi</name>
    <dbReference type="NCBI Taxonomy" id="27349"/>
    <lineage>
        <taxon>Eukaryota</taxon>
        <taxon>Fungi</taxon>
        <taxon>Dikarya</taxon>
        <taxon>Basidiomycota</taxon>
        <taxon>Pucciniomycotina</taxon>
        <taxon>Pucciniomycetes</taxon>
        <taxon>Pucciniales</taxon>
        <taxon>Pucciniaceae</taxon>
        <taxon>Puccinia</taxon>
    </lineage>
</organism>
<dbReference type="VEuPathDB" id="FungiDB:VP01_6235g1"/>
<feature type="compositionally biased region" description="Low complexity" evidence="1">
    <location>
        <begin position="125"/>
        <end position="139"/>
    </location>
</feature>
<proteinExistence type="predicted"/>
<dbReference type="AlphaFoldDB" id="A0A0L6UGL0"/>
<feature type="non-terminal residue" evidence="2">
    <location>
        <position position="1"/>
    </location>
</feature>
<keyword evidence="3" id="KW-1185">Reference proteome</keyword>
<feature type="region of interest" description="Disordered" evidence="1">
    <location>
        <begin position="117"/>
        <end position="140"/>
    </location>
</feature>
<accession>A0A0L6UGL0</accession>
<name>A0A0L6UGL0_9BASI</name>